<evidence type="ECO:0000256" key="5">
    <source>
        <dbReference type="ARBA" id="ARBA00023136"/>
    </source>
</evidence>
<dbReference type="GO" id="GO:0008519">
    <property type="term" value="F:ammonium channel activity"/>
    <property type="evidence" value="ECO:0007669"/>
    <property type="project" value="InterPro"/>
</dbReference>
<sequence>MCISNKMPALASLFSLLSLRGLLPPMALLLETVFILLFTFFTEYEDPAVMKNIAQTDLYTEFQDVNVMVILGFGFLATFLVRYGFSGSGFSLLVAALSVQWALLLDGFLFAFRHGKIRVGVRSLATANVCAASALISMGAVLGKTNPVQLMVMALLEVTGFMTHRWILHIFLSDHPTQDHPIQPIMLLHVFGAFFGLMVSWVLNRPGLEHRHEKDRTDRRTGLFATVGALFLWMFWPSFNSVLLDHEDKLTAVSSTYLSLATSTVASFLVSAVTSPRGKMNMIHIQNASLAGGVAVGVAISVADVPWVAMVIGLSAGLVSSLGFRYLKPHLQVVFKCHDTCGVLSVHGLPGILGWAFFILIRTLSPPNAQRGPSRLGNSPGQFSFILLVTLSLSLSLGALTGLLMKWSLWRAPQDRKCFDDQAYWEFQHLAERK</sequence>
<evidence type="ECO:0000256" key="6">
    <source>
        <dbReference type="ARBA" id="ARBA00025220"/>
    </source>
</evidence>
<dbReference type="Proteomes" id="UP001152803">
    <property type="component" value="Unassembled WGS sequence"/>
</dbReference>
<reference evidence="9" key="1">
    <citation type="journal article" date="2023" name="Science">
        <title>Genome structures resolve the early diversification of teleost fishes.</title>
        <authorList>
            <person name="Parey E."/>
            <person name="Louis A."/>
            <person name="Montfort J."/>
            <person name="Bouchez O."/>
            <person name="Roques C."/>
            <person name="Iampietro C."/>
            <person name="Lluch J."/>
            <person name="Castinel A."/>
            <person name="Donnadieu C."/>
            <person name="Desvignes T."/>
            <person name="Floi Bucao C."/>
            <person name="Jouanno E."/>
            <person name="Wen M."/>
            <person name="Mejri S."/>
            <person name="Dirks R."/>
            <person name="Jansen H."/>
            <person name="Henkel C."/>
            <person name="Chen W.J."/>
            <person name="Zahm M."/>
            <person name="Cabau C."/>
            <person name="Klopp C."/>
            <person name="Thompson A.W."/>
            <person name="Robinson-Rechavi M."/>
            <person name="Braasch I."/>
            <person name="Lecointre G."/>
            <person name="Bobe J."/>
            <person name="Postlethwait J.H."/>
            <person name="Berthelot C."/>
            <person name="Roest Crollius H."/>
            <person name="Guiguen Y."/>
        </authorList>
    </citation>
    <scope>NUCLEOTIDE SEQUENCE</scope>
    <source>
        <strain evidence="9">Concon-B</strain>
    </source>
</reference>
<evidence type="ECO:0000256" key="7">
    <source>
        <dbReference type="SAM" id="Phobius"/>
    </source>
</evidence>
<keyword evidence="3 7" id="KW-0812">Transmembrane</keyword>
<dbReference type="PRINTS" id="PR00342">
    <property type="entry name" value="RHESUSRHD"/>
</dbReference>
<keyword evidence="10" id="KW-1185">Reference proteome</keyword>
<comment type="caution">
    <text evidence="9">The sequence shown here is derived from an EMBL/GenBank/DDBJ whole genome shotgun (WGS) entry which is preliminary data.</text>
</comment>
<organism evidence="9 10">
    <name type="scientific">Conger conger</name>
    <name type="common">Conger eel</name>
    <name type="synonym">Muraena conger</name>
    <dbReference type="NCBI Taxonomy" id="82655"/>
    <lineage>
        <taxon>Eukaryota</taxon>
        <taxon>Metazoa</taxon>
        <taxon>Chordata</taxon>
        <taxon>Craniata</taxon>
        <taxon>Vertebrata</taxon>
        <taxon>Euteleostomi</taxon>
        <taxon>Actinopterygii</taxon>
        <taxon>Neopterygii</taxon>
        <taxon>Teleostei</taxon>
        <taxon>Anguilliformes</taxon>
        <taxon>Congridae</taxon>
        <taxon>Conger</taxon>
    </lineage>
</organism>
<feature type="transmembrane region" description="Helical" evidence="7">
    <location>
        <begin position="92"/>
        <end position="112"/>
    </location>
</feature>
<evidence type="ECO:0000259" key="8">
    <source>
        <dbReference type="Pfam" id="PF00909"/>
    </source>
</evidence>
<feature type="transmembrane region" description="Helical" evidence="7">
    <location>
        <begin position="285"/>
        <end position="302"/>
    </location>
</feature>
<comment type="subcellular location">
    <subcellularLocation>
        <location evidence="1">Membrane</location>
        <topology evidence="1">Multi-pass membrane protein</topology>
    </subcellularLocation>
</comment>
<evidence type="ECO:0000256" key="4">
    <source>
        <dbReference type="ARBA" id="ARBA00022989"/>
    </source>
</evidence>
<dbReference type="GO" id="GO:0097272">
    <property type="term" value="P:ammonium homeostasis"/>
    <property type="evidence" value="ECO:0007669"/>
    <property type="project" value="TreeGrafter"/>
</dbReference>
<dbReference type="SUPFAM" id="SSF111352">
    <property type="entry name" value="Ammonium transporter"/>
    <property type="match status" value="1"/>
</dbReference>
<dbReference type="InterPro" id="IPR029020">
    <property type="entry name" value="Ammonium/urea_transptr"/>
</dbReference>
<dbReference type="Pfam" id="PF00909">
    <property type="entry name" value="Ammonium_transp"/>
    <property type="match status" value="1"/>
</dbReference>
<feature type="domain" description="Ammonium transporter AmtB-like" evidence="8">
    <location>
        <begin position="42"/>
        <end position="405"/>
    </location>
</feature>
<protein>
    <recommendedName>
        <fullName evidence="8">Ammonium transporter AmtB-like domain-containing protein</fullName>
    </recommendedName>
</protein>
<evidence type="ECO:0000256" key="3">
    <source>
        <dbReference type="ARBA" id="ARBA00022692"/>
    </source>
</evidence>
<dbReference type="PANTHER" id="PTHR11730">
    <property type="entry name" value="AMMONIUM TRANSPORTER"/>
    <property type="match status" value="1"/>
</dbReference>
<feature type="transmembrane region" description="Helical" evidence="7">
    <location>
        <begin position="381"/>
        <end position="404"/>
    </location>
</feature>
<feature type="transmembrane region" description="Helical" evidence="7">
    <location>
        <begin position="124"/>
        <end position="143"/>
    </location>
</feature>
<proteinExistence type="inferred from homology"/>
<feature type="transmembrane region" description="Helical" evidence="7">
    <location>
        <begin position="223"/>
        <end position="244"/>
    </location>
</feature>
<accession>A0A9Q1I833</accession>
<feature type="transmembrane region" description="Helical" evidence="7">
    <location>
        <begin position="256"/>
        <end position="273"/>
    </location>
</feature>
<evidence type="ECO:0000256" key="2">
    <source>
        <dbReference type="ARBA" id="ARBA00011036"/>
    </source>
</evidence>
<comment type="function">
    <text evidence="6">Functions as an ammonia transporter. May play a role in the elimination of ammonia in the gill.</text>
</comment>
<evidence type="ECO:0000313" key="10">
    <source>
        <dbReference type="Proteomes" id="UP001152803"/>
    </source>
</evidence>
<keyword evidence="5 7" id="KW-0472">Membrane</keyword>
<feature type="transmembrane region" description="Helical" evidence="7">
    <location>
        <begin position="184"/>
        <end position="203"/>
    </location>
</feature>
<keyword evidence="4 7" id="KW-1133">Transmembrane helix</keyword>
<gene>
    <name evidence="9" type="ORF">COCON_G00000890</name>
</gene>
<evidence type="ECO:0000313" key="9">
    <source>
        <dbReference type="EMBL" id="KAJ8287430.1"/>
    </source>
</evidence>
<dbReference type="InterPro" id="IPR002229">
    <property type="entry name" value="RhesusRHD"/>
</dbReference>
<evidence type="ECO:0000256" key="1">
    <source>
        <dbReference type="ARBA" id="ARBA00004141"/>
    </source>
</evidence>
<feature type="transmembrane region" description="Helical" evidence="7">
    <location>
        <begin position="308"/>
        <end position="327"/>
    </location>
</feature>
<feature type="transmembrane region" description="Helical" evidence="7">
    <location>
        <begin position="339"/>
        <end position="361"/>
    </location>
</feature>
<dbReference type="PANTHER" id="PTHR11730:SF120">
    <property type="entry name" value="RH BLOOD GROUP, D ANTIGEN"/>
    <property type="match status" value="1"/>
</dbReference>
<dbReference type="OrthoDB" id="8884035at2759"/>
<feature type="transmembrane region" description="Helical" evidence="7">
    <location>
        <begin position="65"/>
        <end position="85"/>
    </location>
</feature>
<dbReference type="GO" id="GO:0005886">
    <property type="term" value="C:plasma membrane"/>
    <property type="evidence" value="ECO:0007669"/>
    <property type="project" value="InterPro"/>
</dbReference>
<dbReference type="EMBL" id="JAFJMO010000001">
    <property type="protein sequence ID" value="KAJ8287430.1"/>
    <property type="molecule type" value="Genomic_DNA"/>
</dbReference>
<dbReference type="Gene3D" id="1.10.3430.10">
    <property type="entry name" value="Ammonium transporter AmtB like domains"/>
    <property type="match status" value="1"/>
</dbReference>
<dbReference type="InterPro" id="IPR024041">
    <property type="entry name" value="NH4_transpt_AmtB-like_dom"/>
</dbReference>
<name>A0A9Q1I833_CONCO</name>
<comment type="similarity">
    <text evidence="2">Belongs to the ammonium transporter (TC 2.A.49) family. Rh subfamily.</text>
</comment>
<dbReference type="AlphaFoldDB" id="A0A9Q1I833"/>